<dbReference type="EMBL" id="CM003371">
    <property type="protein sequence ID" value="KOM33472.1"/>
    <property type="molecule type" value="Genomic_DNA"/>
</dbReference>
<dbReference type="Proteomes" id="UP000053144">
    <property type="component" value="Chromosome 1"/>
</dbReference>
<reference evidence="2" key="1">
    <citation type="journal article" date="2015" name="Proc. Natl. Acad. Sci. U.S.A.">
        <title>Genome sequencing of adzuki bean (Vigna angularis) provides insight into high starch and low fat accumulation and domestication.</title>
        <authorList>
            <person name="Yang K."/>
            <person name="Tian Z."/>
            <person name="Chen C."/>
            <person name="Luo L."/>
            <person name="Zhao B."/>
            <person name="Wang Z."/>
            <person name="Yu L."/>
            <person name="Li Y."/>
            <person name="Sun Y."/>
            <person name="Li W."/>
            <person name="Chen Y."/>
            <person name="Li Y."/>
            <person name="Zhang Y."/>
            <person name="Ai D."/>
            <person name="Zhao J."/>
            <person name="Shang C."/>
            <person name="Ma Y."/>
            <person name="Wu B."/>
            <person name="Wang M."/>
            <person name="Gao L."/>
            <person name="Sun D."/>
            <person name="Zhang P."/>
            <person name="Guo F."/>
            <person name="Wang W."/>
            <person name="Li Y."/>
            <person name="Wang J."/>
            <person name="Varshney R.K."/>
            <person name="Wang J."/>
            <person name="Ling H.Q."/>
            <person name="Wan P."/>
        </authorList>
    </citation>
    <scope>NUCLEOTIDE SEQUENCE</scope>
    <source>
        <strain evidence="2">cv. Jingnong 6</strain>
    </source>
</reference>
<sequence>MIRAMAFEQLRDFDFLCDWVSACLAKQLRDAKKKARFREACISGLREVAAKLARKEIESRLVVEDEGIAILVADTIHVCAMVDSGYLKVDGGGFKVADG</sequence>
<accession>A0A0L9TSU7</accession>
<dbReference type="AlphaFoldDB" id="A0A0L9TSU7"/>
<gene>
    <name evidence="1" type="ORF">LR48_Vigan01g302800</name>
</gene>
<proteinExistence type="predicted"/>
<organism evidence="1 2">
    <name type="scientific">Phaseolus angularis</name>
    <name type="common">Azuki bean</name>
    <name type="synonym">Vigna angularis</name>
    <dbReference type="NCBI Taxonomy" id="3914"/>
    <lineage>
        <taxon>Eukaryota</taxon>
        <taxon>Viridiplantae</taxon>
        <taxon>Streptophyta</taxon>
        <taxon>Embryophyta</taxon>
        <taxon>Tracheophyta</taxon>
        <taxon>Spermatophyta</taxon>
        <taxon>Magnoliopsida</taxon>
        <taxon>eudicotyledons</taxon>
        <taxon>Gunneridae</taxon>
        <taxon>Pentapetalae</taxon>
        <taxon>rosids</taxon>
        <taxon>fabids</taxon>
        <taxon>Fabales</taxon>
        <taxon>Fabaceae</taxon>
        <taxon>Papilionoideae</taxon>
        <taxon>50 kb inversion clade</taxon>
        <taxon>NPAAA clade</taxon>
        <taxon>indigoferoid/millettioid clade</taxon>
        <taxon>Phaseoleae</taxon>
        <taxon>Vigna</taxon>
    </lineage>
</organism>
<dbReference type="Gramene" id="KOM33472">
    <property type="protein sequence ID" value="KOM33472"/>
    <property type="gene ID" value="LR48_Vigan01g302800"/>
</dbReference>
<evidence type="ECO:0000313" key="1">
    <source>
        <dbReference type="EMBL" id="KOM33472.1"/>
    </source>
</evidence>
<evidence type="ECO:0000313" key="2">
    <source>
        <dbReference type="Proteomes" id="UP000053144"/>
    </source>
</evidence>
<protein>
    <submittedName>
        <fullName evidence="1">Uncharacterized protein</fullName>
    </submittedName>
</protein>
<name>A0A0L9TSU7_PHAAN</name>